<evidence type="ECO:0000256" key="3">
    <source>
        <dbReference type="ARBA" id="ARBA00022989"/>
    </source>
</evidence>
<dbReference type="GO" id="GO:0016020">
    <property type="term" value="C:membrane"/>
    <property type="evidence" value="ECO:0007669"/>
    <property type="project" value="UniProtKB-SubCell"/>
</dbReference>
<comment type="subcellular location">
    <subcellularLocation>
        <location evidence="1">Membrane</location>
        <topology evidence="1">Single-pass membrane protein</topology>
    </subcellularLocation>
</comment>
<dbReference type="SUPFAM" id="SSF74653">
    <property type="entry name" value="TolA/TonB C-terminal domain"/>
    <property type="match status" value="1"/>
</dbReference>
<dbReference type="InterPro" id="IPR006260">
    <property type="entry name" value="TonB/TolA_C"/>
</dbReference>
<sequence length="147" mass="17151">MNSLQPLQEKETQKITIPDFKQSLAYQFADASTKKNISEFYGPEFGYLGKEEQEYILNNLAYIGKITQKYLRYPSNAAMLQQGGGNVVEFYLHPNGDISDLKIIKKSGFILLDRNSVKTIEIAYKDYPHPKTKTLIRFYINYFIRYR</sequence>
<protein>
    <submittedName>
        <fullName evidence="6">Energy transducer TonB</fullName>
    </submittedName>
</protein>
<dbReference type="Gene3D" id="3.30.1150.10">
    <property type="match status" value="1"/>
</dbReference>
<gene>
    <name evidence="6" type="ORF">CQA62_04535</name>
</gene>
<keyword evidence="3" id="KW-1133">Transmembrane helix</keyword>
<name>A0A3D8IVQ4_9HELI</name>
<dbReference type="EMBL" id="NXLU01000004">
    <property type="protein sequence ID" value="RDU69103.1"/>
    <property type="molecule type" value="Genomic_DNA"/>
</dbReference>
<accession>A0A3D8IVQ4</accession>
<keyword evidence="4" id="KW-0472">Membrane</keyword>
<dbReference type="GO" id="GO:0055085">
    <property type="term" value="P:transmembrane transport"/>
    <property type="evidence" value="ECO:0007669"/>
    <property type="project" value="InterPro"/>
</dbReference>
<proteinExistence type="predicted"/>
<keyword evidence="2" id="KW-0812">Transmembrane</keyword>
<dbReference type="PROSITE" id="PS52015">
    <property type="entry name" value="TONB_CTD"/>
    <property type="match status" value="1"/>
</dbReference>
<dbReference type="Pfam" id="PF03544">
    <property type="entry name" value="TonB_C"/>
    <property type="match status" value="1"/>
</dbReference>
<evidence type="ECO:0000256" key="2">
    <source>
        <dbReference type="ARBA" id="ARBA00022692"/>
    </source>
</evidence>
<dbReference type="Proteomes" id="UP000257067">
    <property type="component" value="Unassembled WGS sequence"/>
</dbReference>
<dbReference type="OrthoDB" id="5349195at2"/>
<evidence type="ECO:0000256" key="4">
    <source>
        <dbReference type="ARBA" id="ARBA00023136"/>
    </source>
</evidence>
<comment type="caution">
    <text evidence="6">The sequence shown here is derived from an EMBL/GenBank/DDBJ whole genome shotgun (WGS) entry which is preliminary data.</text>
</comment>
<dbReference type="NCBIfam" id="TIGR01352">
    <property type="entry name" value="tonB_Cterm"/>
    <property type="match status" value="1"/>
</dbReference>
<dbReference type="AlphaFoldDB" id="A0A3D8IVQ4"/>
<feature type="domain" description="TonB C-terminal" evidence="5">
    <location>
        <begin position="58"/>
        <end position="147"/>
    </location>
</feature>
<keyword evidence="7" id="KW-1185">Reference proteome</keyword>
<reference evidence="6 7" key="1">
    <citation type="submission" date="2018-04" db="EMBL/GenBank/DDBJ databases">
        <title>Novel Campyloabacter and Helicobacter Species and Strains.</title>
        <authorList>
            <person name="Mannion A.J."/>
            <person name="Shen Z."/>
            <person name="Fox J.G."/>
        </authorList>
    </citation>
    <scope>NUCLEOTIDE SEQUENCE [LARGE SCALE GENOMIC DNA]</scope>
    <source>
        <strain evidence="6 7">ATCC 700242</strain>
    </source>
</reference>
<evidence type="ECO:0000313" key="7">
    <source>
        <dbReference type="Proteomes" id="UP000257067"/>
    </source>
</evidence>
<evidence type="ECO:0000259" key="5">
    <source>
        <dbReference type="PROSITE" id="PS52015"/>
    </source>
</evidence>
<evidence type="ECO:0000313" key="6">
    <source>
        <dbReference type="EMBL" id="RDU69103.1"/>
    </source>
</evidence>
<dbReference type="InterPro" id="IPR037682">
    <property type="entry name" value="TonB_C"/>
</dbReference>
<evidence type="ECO:0000256" key="1">
    <source>
        <dbReference type="ARBA" id="ARBA00004167"/>
    </source>
</evidence>
<organism evidence="6 7">
    <name type="scientific">Helicobacter cholecystus</name>
    <dbReference type="NCBI Taxonomy" id="45498"/>
    <lineage>
        <taxon>Bacteria</taxon>
        <taxon>Pseudomonadati</taxon>
        <taxon>Campylobacterota</taxon>
        <taxon>Epsilonproteobacteria</taxon>
        <taxon>Campylobacterales</taxon>
        <taxon>Helicobacteraceae</taxon>
        <taxon>Helicobacter</taxon>
    </lineage>
</organism>